<feature type="domain" description="HpcH/HpaI aldolase/citrate lyase" evidence="5">
    <location>
        <begin position="7"/>
        <end position="218"/>
    </location>
</feature>
<dbReference type="InterPro" id="IPR015813">
    <property type="entry name" value="Pyrv/PenolPyrv_kinase-like_dom"/>
</dbReference>
<dbReference type="InterPro" id="IPR040442">
    <property type="entry name" value="Pyrv_kinase-like_dom_sf"/>
</dbReference>
<name>A0ABP7DH40_9SPHN</name>
<dbReference type="Gene3D" id="3.20.20.60">
    <property type="entry name" value="Phosphoenolpyruvate-binding domains"/>
    <property type="match status" value="1"/>
</dbReference>
<dbReference type="RefSeq" id="WP_344692666.1">
    <property type="nucleotide sequence ID" value="NZ_BAABBF010000003.1"/>
</dbReference>
<evidence type="ECO:0000256" key="4">
    <source>
        <dbReference type="ARBA" id="ARBA00022842"/>
    </source>
</evidence>
<evidence type="ECO:0000256" key="3">
    <source>
        <dbReference type="ARBA" id="ARBA00022723"/>
    </source>
</evidence>
<protein>
    <submittedName>
        <fullName evidence="6">CoA ester lyase</fullName>
    </submittedName>
</protein>
<dbReference type="PANTHER" id="PTHR32308">
    <property type="entry name" value="LYASE BETA SUBUNIT, PUTATIVE (AFU_ORTHOLOGUE AFUA_4G13030)-RELATED"/>
    <property type="match status" value="1"/>
</dbReference>
<dbReference type="InterPro" id="IPR005000">
    <property type="entry name" value="Aldolase/citrate-lyase_domain"/>
</dbReference>
<comment type="cofactor">
    <cofactor evidence="1">
        <name>Mg(2+)</name>
        <dbReference type="ChEBI" id="CHEBI:18420"/>
    </cofactor>
</comment>
<evidence type="ECO:0000256" key="2">
    <source>
        <dbReference type="ARBA" id="ARBA00005568"/>
    </source>
</evidence>
<dbReference type="InterPro" id="IPR011206">
    <property type="entry name" value="Citrate_lyase_beta/mcl1/mcl2"/>
</dbReference>
<organism evidence="6 7">
    <name type="scientific">Sphingomonas cynarae</name>
    <dbReference type="NCBI Taxonomy" id="930197"/>
    <lineage>
        <taxon>Bacteria</taxon>
        <taxon>Pseudomonadati</taxon>
        <taxon>Pseudomonadota</taxon>
        <taxon>Alphaproteobacteria</taxon>
        <taxon>Sphingomonadales</taxon>
        <taxon>Sphingomonadaceae</taxon>
        <taxon>Sphingomonas</taxon>
    </lineage>
</organism>
<reference evidence="7" key="1">
    <citation type="journal article" date="2019" name="Int. J. Syst. Evol. Microbiol.">
        <title>The Global Catalogue of Microorganisms (GCM) 10K type strain sequencing project: providing services to taxonomists for standard genome sequencing and annotation.</title>
        <authorList>
            <consortium name="The Broad Institute Genomics Platform"/>
            <consortium name="The Broad Institute Genome Sequencing Center for Infectious Disease"/>
            <person name="Wu L."/>
            <person name="Ma J."/>
        </authorList>
    </citation>
    <scope>NUCLEOTIDE SEQUENCE [LARGE SCALE GENOMIC DNA]</scope>
    <source>
        <strain evidence="7">JCM 17498</strain>
    </source>
</reference>
<evidence type="ECO:0000259" key="5">
    <source>
        <dbReference type="Pfam" id="PF03328"/>
    </source>
</evidence>
<evidence type="ECO:0000313" key="7">
    <source>
        <dbReference type="Proteomes" id="UP001500523"/>
    </source>
</evidence>
<keyword evidence="7" id="KW-1185">Reference proteome</keyword>
<comment type="similarity">
    <text evidence="2">Belongs to the HpcH/HpaI aldolase family.</text>
</comment>
<dbReference type="Pfam" id="PF03328">
    <property type="entry name" value="HpcH_HpaI"/>
    <property type="match status" value="1"/>
</dbReference>
<dbReference type="GO" id="GO:0016829">
    <property type="term" value="F:lyase activity"/>
    <property type="evidence" value="ECO:0007669"/>
    <property type="project" value="UniProtKB-KW"/>
</dbReference>
<dbReference type="Proteomes" id="UP001500523">
    <property type="component" value="Unassembled WGS sequence"/>
</dbReference>
<keyword evidence="4" id="KW-0460">Magnesium</keyword>
<dbReference type="PANTHER" id="PTHR32308:SF10">
    <property type="entry name" value="CITRATE LYASE SUBUNIT BETA"/>
    <property type="match status" value="1"/>
</dbReference>
<dbReference type="PIRSF" id="PIRSF015582">
    <property type="entry name" value="Cit_lyase_B"/>
    <property type="match status" value="1"/>
</dbReference>
<keyword evidence="6" id="KW-0456">Lyase</keyword>
<dbReference type="SUPFAM" id="SSF51621">
    <property type="entry name" value="Phosphoenolpyruvate/pyruvate domain"/>
    <property type="match status" value="1"/>
</dbReference>
<comment type="caution">
    <text evidence="6">The sequence shown here is derived from an EMBL/GenBank/DDBJ whole genome shotgun (WGS) entry which is preliminary data.</text>
</comment>
<evidence type="ECO:0000313" key="6">
    <source>
        <dbReference type="EMBL" id="GAA3705652.1"/>
    </source>
</evidence>
<accession>A0ABP7DH40</accession>
<proteinExistence type="inferred from homology"/>
<sequence>MRPIRHRSALFMPASNARALEKARNLHCDIVILDLEDAVAPERKTEARTAALAAMTDGGFGDRGCVIRANAAATATGKDDLTALTGSAADAVLLPKVDGVTDLIDARALLGPVIPLWAMIETAKGIVALPEIVKAANELGLAALVAGTNDLALDLRCRVDGHRTALFPHLAAIVAAARAGGMMALDGVLNAIEDEDRLVRDCLQGRDWGFDGKTLIHPSQITAANAAFGPDAAEIEWAERVVATFADPAHADRGAVRMDGAMVERLHLAEAERILALAGQR</sequence>
<dbReference type="EMBL" id="BAABBF010000003">
    <property type="protein sequence ID" value="GAA3705652.1"/>
    <property type="molecule type" value="Genomic_DNA"/>
</dbReference>
<evidence type="ECO:0000256" key="1">
    <source>
        <dbReference type="ARBA" id="ARBA00001946"/>
    </source>
</evidence>
<keyword evidence="3" id="KW-0479">Metal-binding</keyword>
<gene>
    <name evidence="6" type="ORF">GCM10022268_14080</name>
</gene>